<dbReference type="Proteomes" id="UP001277972">
    <property type="component" value="Unassembled WGS sequence"/>
</dbReference>
<keyword evidence="2" id="KW-1185">Reference proteome</keyword>
<sequence>MLKNNKNETASSKVAEIKKKHRKLVSTAVITILFLVIIPLLLVAFITEVNRFFFFLAWGHIFLLFILAWGVGIWHYFFIRSLEQSRDNRGERP</sequence>
<name>A0ACC6M9M0_9BACI</name>
<evidence type="ECO:0000313" key="1">
    <source>
        <dbReference type="EMBL" id="MDX8047557.1"/>
    </source>
</evidence>
<comment type="caution">
    <text evidence="1">The sequence shown here is derived from an EMBL/GenBank/DDBJ whole genome shotgun (WGS) entry which is preliminary data.</text>
</comment>
<proteinExistence type="predicted"/>
<reference evidence="1" key="1">
    <citation type="submission" date="2023-11" db="EMBL/GenBank/DDBJ databases">
        <title>Gracilibacillus pellucida a moderately halophilic bacterium isolated from saline soil in Xinjiang province.</title>
        <authorList>
            <person name="Zhang Z."/>
            <person name="Tan F."/>
            <person name="Wang Y."/>
            <person name="Xia M."/>
        </authorList>
    </citation>
    <scope>NUCLEOTIDE SEQUENCE</scope>
    <source>
        <strain evidence="1">S3-1-1</strain>
    </source>
</reference>
<evidence type="ECO:0000313" key="2">
    <source>
        <dbReference type="Proteomes" id="UP001277972"/>
    </source>
</evidence>
<dbReference type="EMBL" id="JAWZSR010000015">
    <property type="protein sequence ID" value="MDX8047557.1"/>
    <property type="molecule type" value="Genomic_DNA"/>
</dbReference>
<organism evidence="1 2">
    <name type="scientific">Gracilibacillus pellucidus</name>
    <dbReference type="NCBI Taxonomy" id="3095368"/>
    <lineage>
        <taxon>Bacteria</taxon>
        <taxon>Bacillati</taxon>
        <taxon>Bacillota</taxon>
        <taxon>Bacilli</taxon>
        <taxon>Bacillales</taxon>
        <taxon>Bacillaceae</taxon>
        <taxon>Gracilibacillus</taxon>
    </lineage>
</organism>
<accession>A0ACC6M9M0</accession>
<protein>
    <submittedName>
        <fullName evidence="1">Uncharacterized protein</fullName>
    </submittedName>
</protein>
<gene>
    <name evidence="1" type="ORF">SH601_16445</name>
</gene>